<dbReference type="Pfam" id="PF20150">
    <property type="entry name" value="2EXR"/>
    <property type="match status" value="1"/>
</dbReference>
<proteinExistence type="predicted"/>
<accession>A0AAV9H0P8</accession>
<gene>
    <name evidence="2" type="ORF">QBC34DRAFT_421192</name>
</gene>
<dbReference type="AlphaFoldDB" id="A0AAV9H0P8"/>
<evidence type="ECO:0000259" key="1">
    <source>
        <dbReference type="Pfam" id="PF20150"/>
    </source>
</evidence>
<organism evidence="2 3">
    <name type="scientific">Podospora aff. communis PSN243</name>
    <dbReference type="NCBI Taxonomy" id="3040156"/>
    <lineage>
        <taxon>Eukaryota</taxon>
        <taxon>Fungi</taxon>
        <taxon>Dikarya</taxon>
        <taxon>Ascomycota</taxon>
        <taxon>Pezizomycotina</taxon>
        <taxon>Sordariomycetes</taxon>
        <taxon>Sordariomycetidae</taxon>
        <taxon>Sordariales</taxon>
        <taxon>Podosporaceae</taxon>
        <taxon>Podospora</taxon>
    </lineage>
</organism>
<reference evidence="2" key="1">
    <citation type="journal article" date="2023" name="Mol. Phylogenet. Evol.">
        <title>Genome-scale phylogeny and comparative genomics of the fungal order Sordariales.</title>
        <authorList>
            <person name="Hensen N."/>
            <person name="Bonometti L."/>
            <person name="Westerberg I."/>
            <person name="Brannstrom I.O."/>
            <person name="Guillou S."/>
            <person name="Cros-Aarteil S."/>
            <person name="Calhoun S."/>
            <person name="Haridas S."/>
            <person name="Kuo A."/>
            <person name="Mondo S."/>
            <person name="Pangilinan J."/>
            <person name="Riley R."/>
            <person name="LaButti K."/>
            <person name="Andreopoulos B."/>
            <person name="Lipzen A."/>
            <person name="Chen C."/>
            <person name="Yan M."/>
            <person name="Daum C."/>
            <person name="Ng V."/>
            <person name="Clum A."/>
            <person name="Steindorff A."/>
            <person name="Ohm R.A."/>
            <person name="Martin F."/>
            <person name="Silar P."/>
            <person name="Natvig D.O."/>
            <person name="Lalanne C."/>
            <person name="Gautier V."/>
            <person name="Ament-Velasquez S.L."/>
            <person name="Kruys A."/>
            <person name="Hutchinson M.I."/>
            <person name="Powell A.J."/>
            <person name="Barry K."/>
            <person name="Miller A.N."/>
            <person name="Grigoriev I.V."/>
            <person name="Debuchy R."/>
            <person name="Gladieux P."/>
            <person name="Hiltunen Thoren M."/>
            <person name="Johannesson H."/>
        </authorList>
    </citation>
    <scope>NUCLEOTIDE SEQUENCE</scope>
    <source>
        <strain evidence="2">PSN243</strain>
    </source>
</reference>
<evidence type="ECO:0000313" key="2">
    <source>
        <dbReference type="EMBL" id="KAK4454173.1"/>
    </source>
</evidence>
<dbReference type="Proteomes" id="UP001321760">
    <property type="component" value="Unassembled WGS sequence"/>
</dbReference>
<keyword evidence="3" id="KW-1185">Reference proteome</keyword>
<evidence type="ECO:0000313" key="3">
    <source>
        <dbReference type="Proteomes" id="UP001321760"/>
    </source>
</evidence>
<protein>
    <recommendedName>
        <fullName evidence="1">2EXR domain-containing protein</fullName>
    </recommendedName>
</protein>
<sequence>MPPRKKKPARVASLTPQVGFNSLPQEIRDMIWQCVLDHDEENAAEEPHERDQTPNPDYPHYRSPTDVLFGYPRCGTSMWSEPRGKNLIARDTHILTRLCQESRNFFLNHSGSQCRVLAAPFFRSYAQLYKPSTSKRNPLPLQGEPQLDPWPACFAKKQRVVIPHDMFSLLDKRPEHRAALEYVDGDGKVGKMCPQCEFVESFVASARDGQTVVVHPEDVFWQLDGALGPEGSMYRAAGKSVRDILRFWLGDGVQPLTPGERGRYRPDFLRDPAQWAPGETLQSLAQRRMYRGESREARFLLDLDDDIALEEWRTILEAGDPARMPDLLPSLVYGPGVRDEMKEEALNHVRSAWRLANIHRRRRLLRPLAELPEMRVALEITLYMDEEGHYIEGQ</sequence>
<feature type="domain" description="2EXR" evidence="1">
    <location>
        <begin position="20"/>
        <end position="109"/>
    </location>
</feature>
<comment type="caution">
    <text evidence="2">The sequence shown here is derived from an EMBL/GenBank/DDBJ whole genome shotgun (WGS) entry which is preliminary data.</text>
</comment>
<dbReference type="InterPro" id="IPR045518">
    <property type="entry name" value="2EXR"/>
</dbReference>
<name>A0AAV9H0P8_9PEZI</name>
<reference evidence="2" key="2">
    <citation type="submission" date="2023-05" db="EMBL/GenBank/DDBJ databases">
        <authorList>
            <consortium name="Lawrence Berkeley National Laboratory"/>
            <person name="Steindorff A."/>
            <person name="Hensen N."/>
            <person name="Bonometti L."/>
            <person name="Westerberg I."/>
            <person name="Brannstrom I.O."/>
            <person name="Guillou S."/>
            <person name="Cros-Aarteil S."/>
            <person name="Calhoun S."/>
            <person name="Haridas S."/>
            <person name="Kuo A."/>
            <person name="Mondo S."/>
            <person name="Pangilinan J."/>
            <person name="Riley R."/>
            <person name="Labutti K."/>
            <person name="Andreopoulos B."/>
            <person name="Lipzen A."/>
            <person name="Chen C."/>
            <person name="Yanf M."/>
            <person name="Daum C."/>
            <person name="Ng V."/>
            <person name="Clum A."/>
            <person name="Ohm R."/>
            <person name="Martin F."/>
            <person name="Silar P."/>
            <person name="Natvig D."/>
            <person name="Lalanne C."/>
            <person name="Gautier V."/>
            <person name="Ament-Velasquez S.L."/>
            <person name="Kruys A."/>
            <person name="Hutchinson M.I."/>
            <person name="Powell A.J."/>
            <person name="Barry K."/>
            <person name="Miller A.N."/>
            <person name="Grigoriev I.V."/>
            <person name="Debuchy R."/>
            <person name="Gladieux P."/>
            <person name="Thoren M.H."/>
            <person name="Johannesson H."/>
        </authorList>
    </citation>
    <scope>NUCLEOTIDE SEQUENCE</scope>
    <source>
        <strain evidence="2">PSN243</strain>
    </source>
</reference>
<dbReference type="EMBL" id="MU865917">
    <property type="protein sequence ID" value="KAK4454173.1"/>
    <property type="molecule type" value="Genomic_DNA"/>
</dbReference>